<gene>
    <name evidence="3" type="ORF">SAMN06295970_12726</name>
</gene>
<feature type="chain" id="PRO_5046563989" evidence="1">
    <location>
        <begin position="21"/>
        <end position="359"/>
    </location>
</feature>
<dbReference type="Pfam" id="PF01476">
    <property type="entry name" value="LysM"/>
    <property type="match status" value="1"/>
</dbReference>
<dbReference type="CDD" id="cd00118">
    <property type="entry name" value="LysM"/>
    <property type="match status" value="1"/>
</dbReference>
<dbReference type="InterPro" id="IPR018392">
    <property type="entry name" value="LysM"/>
</dbReference>
<dbReference type="Gene3D" id="3.10.350.10">
    <property type="entry name" value="LysM domain"/>
    <property type="match status" value="1"/>
</dbReference>
<comment type="caution">
    <text evidence="3">The sequence shown here is derived from an EMBL/GenBank/DDBJ whole genome shotgun (WGS) entry which is preliminary data.</text>
</comment>
<dbReference type="InterPro" id="IPR036779">
    <property type="entry name" value="LysM_dom_sf"/>
</dbReference>
<dbReference type="RefSeq" id="WP_283444970.1">
    <property type="nucleotide sequence ID" value="NZ_FXUL01000027.1"/>
</dbReference>
<sequence length="359" mass="38582">MKKFSTAGLLFALACTTASAAAPADTRAAANCQFLANAPDQHQVVRGDTLWSISGRFLQHPWCWPQVWGLNRDQIANPHWIYPGQVVYFDRASGRLRLGRGVGSSGDGLPTVRLSPQTRIEGMGRDAIPAIPASAIEPFLTQPLLIEESALLSAPRVIQGGEGHVNVGKGDKVYVRGALNGATEFQVYQPSQPLRDPDTGAVLGYEAAYLGIVKLTRAAQADNEAHSFVVTTSVREIGPGAQLVPLPPTPIVNYVPHLPPVEVRGRVMSVYGGVANAGQNEVVTINRGREQGLDTGSVLELYHFGRTVPDRAAGNEPVKLPDERYGAVFVFRTFNNVSYGLVMQVTDPVKVGDVARSPE</sequence>
<organism evidence="3 4">
    <name type="scientific">Noviherbaspirillum suwonense</name>
    <dbReference type="NCBI Taxonomy" id="1224511"/>
    <lineage>
        <taxon>Bacteria</taxon>
        <taxon>Pseudomonadati</taxon>
        <taxon>Pseudomonadota</taxon>
        <taxon>Betaproteobacteria</taxon>
        <taxon>Burkholderiales</taxon>
        <taxon>Oxalobacteraceae</taxon>
        <taxon>Noviherbaspirillum</taxon>
    </lineage>
</organism>
<feature type="domain" description="LysM" evidence="2">
    <location>
        <begin position="40"/>
        <end position="89"/>
    </location>
</feature>
<dbReference type="PROSITE" id="PS51782">
    <property type="entry name" value="LYSM"/>
    <property type="match status" value="1"/>
</dbReference>
<evidence type="ECO:0000256" key="1">
    <source>
        <dbReference type="SAM" id="SignalP"/>
    </source>
</evidence>
<reference evidence="3 4" key="1">
    <citation type="submission" date="2017-05" db="EMBL/GenBank/DDBJ databases">
        <authorList>
            <person name="Varghese N."/>
            <person name="Submissions S."/>
        </authorList>
    </citation>
    <scope>NUCLEOTIDE SEQUENCE [LARGE SCALE GENOMIC DNA]</scope>
    <source>
        <strain evidence="3 4">DSM 26001</strain>
    </source>
</reference>
<dbReference type="SUPFAM" id="SSF54106">
    <property type="entry name" value="LysM domain"/>
    <property type="match status" value="1"/>
</dbReference>
<name>A0ABY1QS23_9BURK</name>
<evidence type="ECO:0000313" key="3">
    <source>
        <dbReference type="EMBL" id="SMP77751.1"/>
    </source>
</evidence>
<keyword evidence="1" id="KW-0732">Signal</keyword>
<evidence type="ECO:0000259" key="2">
    <source>
        <dbReference type="PROSITE" id="PS51782"/>
    </source>
</evidence>
<dbReference type="EMBL" id="FXUL01000027">
    <property type="protein sequence ID" value="SMP77751.1"/>
    <property type="molecule type" value="Genomic_DNA"/>
</dbReference>
<feature type="signal peptide" evidence="1">
    <location>
        <begin position="1"/>
        <end position="20"/>
    </location>
</feature>
<dbReference type="InterPro" id="IPR052196">
    <property type="entry name" value="Bact_Kbp"/>
</dbReference>
<protein>
    <submittedName>
        <fullName evidence="3">Nucleoid-associated protein YgaU, contains BON and LysM domains</fullName>
    </submittedName>
</protein>
<dbReference type="PROSITE" id="PS51257">
    <property type="entry name" value="PROKAR_LIPOPROTEIN"/>
    <property type="match status" value="1"/>
</dbReference>
<dbReference type="Proteomes" id="UP001158049">
    <property type="component" value="Unassembled WGS sequence"/>
</dbReference>
<dbReference type="PANTHER" id="PTHR34700:SF4">
    <property type="entry name" value="PHAGE-LIKE ELEMENT PBSX PROTEIN XKDP"/>
    <property type="match status" value="1"/>
</dbReference>
<dbReference type="PANTHER" id="PTHR34700">
    <property type="entry name" value="POTASSIUM BINDING PROTEIN KBP"/>
    <property type="match status" value="1"/>
</dbReference>
<keyword evidence="4" id="KW-1185">Reference proteome</keyword>
<evidence type="ECO:0000313" key="4">
    <source>
        <dbReference type="Proteomes" id="UP001158049"/>
    </source>
</evidence>
<proteinExistence type="predicted"/>
<accession>A0ABY1QS23</accession>